<keyword evidence="1" id="KW-0472">Membrane</keyword>
<sequence>RYLSEYFDLGIELGGIFLPLIVLSFYTYIDASFINNIPLRKSIVGYIFLYL</sequence>
<name>A0ABR3DJ67_NEUIN</name>
<comment type="caution">
    <text evidence="2">The sequence shown here is derived from an EMBL/GenBank/DDBJ whole genome shotgun (WGS) entry which is preliminary data.</text>
</comment>
<keyword evidence="1" id="KW-1133">Transmembrane helix</keyword>
<feature type="transmembrane region" description="Helical" evidence="1">
    <location>
        <begin position="6"/>
        <end position="29"/>
    </location>
</feature>
<dbReference type="Proteomes" id="UP001451303">
    <property type="component" value="Unassembled WGS sequence"/>
</dbReference>
<proteinExistence type="predicted"/>
<dbReference type="EMBL" id="JAVLET010000003">
    <property type="protein sequence ID" value="KAL0472682.1"/>
    <property type="molecule type" value="Genomic_DNA"/>
</dbReference>
<keyword evidence="3" id="KW-1185">Reference proteome</keyword>
<evidence type="ECO:0000313" key="3">
    <source>
        <dbReference type="Proteomes" id="UP001451303"/>
    </source>
</evidence>
<feature type="non-terminal residue" evidence="2">
    <location>
        <position position="1"/>
    </location>
</feature>
<protein>
    <submittedName>
        <fullName evidence="2">Uncharacterized protein</fullName>
    </submittedName>
</protein>
<reference evidence="2 3" key="1">
    <citation type="submission" date="2023-09" db="EMBL/GenBank/DDBJ databases">
        <title>Multi-omics analysis of a traditional fermented food reveals byproduct-associated fungal strains for waste-to-food upcycling.</title>
        <authorList>
            <consortium name="Lawrence Berkeley National Laboratory"/>
            <person name="Rekdal V.M."/>
            <person name="Villalobos-Escobedo J.M."/>
            <person name="Rodriguez-Valeron N."/>
            <person name="Garcia M.O."/>
            <person name="Vasquez D.P."/>
            <person name="Damayanti I."/>
            <person name="Sorensen P.M."/>
            <person name="Baidoo E.E."/>
            <person name="De Carvalho A.C."/>
            <person name="Riley R."/>
            <person name="Lipzen A."/>
            <person name="He G."/>
            <person name="Yan M."/>
            <person name="Haridas S."/>
            <person name="Daum C."/>
            <person name="Yoshinaga Y."/>
            <person name="Ng V."/>
            <person name="Grigoriev I.V."/>
            <person name="Munk R."/>
            <person name="Nuraida L."/>
            <person name="Wijaya C.H."/>
            <person name="Morales P.-C."/>
            <person name="Keasling J.D."/>
        </authorList>
    </citation>
    <scope>NUCLEOTIDE SEQUENCE [LARGE SCALE GENOMIC DNA]</scope>
    <source>
        <strain evidence="2 3">FGSC 2613</strain>
    </source>
</reference>
<keyword evidence="1" id="KW-0812">Transmembrane</keyword>
<gene>
    <name evidence="2" type="ORF">QR685DRAFT_439762</name>
</gene>
<evidence type="ECO:0000313" key="2">
    <source>
        <dbReference type="EMBL" id="KAL0472682.1"/>
    </source>
</evidence>
<accession>A0ABR3DJ67</accession>
<evidence type="ECO:0000256" key="1">
    <source>
        <dbReference type="SAM" id="Phobius"/>
    </source>
</evidence>
<organism evidence="2 3">
    <name type="scientific">Neurospora intermedia</name>
    <dbReference type="NCBI Taxonomy" id="5142"/>
    <lineage>
        <taxon>Eukaryota</taxon>
        <taxon>Fungi</taxon>
        <taxon>Dikarya</taxon>
        <taxon>Ascomycota</taxon>
        <taxon>Pezizomycotina</taxon>
        <taxon>Sordariomycetes</taxon>
        <taxon>Sordariomycetidae</taxon>
        <taxon>Sordariales</taxon>
        <taxon>Sordariaceae</taxon>
        <taxon>Neurospora</taxon>
    </lineage>
</organism>